<accession>A0A381SKN4</accession>
<evidence type="ECO:0000256" key="1">
    <source>
        <dbReference type="SAM" id="MobiDB-lite"/>
    </source>
</evidence>
<feature type="region of interest" description="Disordered" evidence="1">
    <location>
        <begin position="194"/>
        <end position="336"/>
    </location>
</feature>
<proteinExistence type="predicted"/>
<dbReference type="Gene3D" id="3.40.50.1010">
    <property type="entry name" value="5'-nuclease"/>
    <property type="match status" value="1"/>
</dbReference>
<sequence length="336" mass="37378">MPSKSSKSSVVRENDRVMVFIDGSNLYHVLTQSCGRHDLQFDKFAMKLANGRDLKRTYYYNIRQESDTNPAVGVEQQKFLDSMYDTPYVEVRLGIWKQRGEIMVEKGVDVMLATDLITHAYKNHYDTAIVVSGDADFYPALQAVKDVGKHIEVAAFDMNLSSESGRVSDVTIKFNKTYFTGLWMTRAQARSRATASARPEVSDEAASPNGEDKAATKAATARRSSGRKTTSATARTRRSPTVRTQKPSTRRPASSTKTSADENGSKMRRTPTRRRVGGTSSQSADRASNGRSTPRPPALRKNIEAKPKQSEPETAESPTPRRSWRGRLGLTETKDE</sequence>
<dbReference type="GO" id="GO:0004540">
    <property type="term" value="F:RNA nuclease activity"/>
    <property type="evidence" value="ECO:0007669"/>
    <property type="project" value="InterPro"/>
</dbReference>
<dbReference type="PANTHER" id="PTHR35458">
    <property type="entry name" value="SLR0755 PROTEIN"/>
    <property type="match status" value="1"/>
</dbReference>
<dbReference type="AlphaFoldDB" id="A0A381SKN4"/>
<feature type="domain" description="NYN" evidence="2">
    <location>
        <begin position="16"/>
        <end position="163"/>
    </location>
</feature>
<dbReference type="Pfam" id="PF01936">
    <property type="entry name" value="NYN"/>
    <property type="match status" value="1"/>
</dbReference>
<dbReference type="CDD" id="cd10911">
    <property type="entry name" value="PIN_LabA"/>
    <property type="match status" value="1"/>
</dbReference>
<protein>
    <recommendedName>
        <fullName evidence="2">NYN domain-containing protein</fullName>
    </recommendedName>
</protein>
<dbReference type="InterPro" id="IPR021139">
    <property type="entry name" value="NYN"/>
</dbReference>
<name>A0A381SKN4_9ZZZZ</name>
<feature type="compositionally biased region" description="Polar residues" evidence="1">
    <location>
        <begin position="282"/>
        <end position="292"/>
    </location>
</feature>
<organism evidence="3">
    <name type="scientific">marine metagenome</name>
    <dbReference type="NCBI Taxonomy" id="408172"/>
    <lineage>
        <taxon>unclassified sequences</taxon>
        <taxon>metagenomes</taxon>
        <taxon>ecological metagenomes</taxon>
    </lineage>
</organism>
<dbReference type="PANTHER" id="PTHR35458:SF8">
    <property type="entry name" value="SLR0650 PROTEIN"/>
    <property type="match status" value="1"/>
</dbReference>
<dbReference type="InterPro" id="IPR047140">
    <property type="entry name" value="LabA"/>
</dbReference>
<feature type="compositionally biased region" description="Polar residues" evidence="1">
    <location>
        <begin position="245"/>
        <end position="258"/>
    </location>
</feature>
<dbReference type="PROSITE" id="PS51257">
    <property type="entry name" value="PROKAR_LIPOPROTEIN"/>
    <property type="match status" value="1"/>
</dbReference>
<reference evidence="3" key="1">
    <citation type="submission" date="2018-05" db="EMBL/GenBank/DDBJ databases">
        <authorList>
            <person name="Lanie J.A."/>
            <person name="Ng W.-L."/>
            <person name="Kazmierczak K.M."/>
            <person name="Andrzejewski T.M."/>
            <person name="Davidsen T.M."/>
            <person name="Wayne K.J."/>
            <person name="Tettelin H."/>
            <person name="Glass J.I."/>
            <person name="Rusch D."/>
            <person name="Podicherti R."/>
            <person name="Tsui H.-C.T."/>
            <person name="Winkler M.E."/>
        </authorList>
    </citation>
    <scope>NUCLEOTIDE SEQUENCE</scope>
</reference>
<evidence type="ECO:0000313" key="3">
    <source>
        <dbReference type="EMBL" id="SVA03828.1"/>
    </source>
</evidence>
<gene>
    <name evidence="3" type="ORF">METZ01_LOCUS56682</name>
</gene>
<feature type="compositionally biased region" description="Basic residues" evidence="1">
    <location>
        <begin position="266"/>
        <end position="276"/>
    </location>
</feature>
<evidence type="ECO:0000259" key="2">
    <source>
        <dbReference type="Pfam" id="PF01936"/>
    </source>
</evidence>
<feature type="compositionally biased region" description="Basic and acidic residues" evidence="1">
    <location>
        <begin position="301"/>
        <end position="311"/>
    </location>
</feature>
<feature type="compositionally biased region" description="Low complexity" evidence="1">
    <location>
        <begin position="216"/>
        <end position="234"/>
    </location>
</feature>
<dbReference type="EMBL" id="UINC01003156">
    <property type="protein sequence ID" value="SVA03828.1"/>
    <property type="molecule type" value="Genomic_DNA"/>
</dbReference>